<reference evidence="1 2" key="1">
    <citation type="submission" date="2016-04" db="EMBL/GenBank/DDBJ databases">
        <title>Complete Genome Sequence of Chryseobacterium sp. IHBB 10212.</title>
        <authorList>
            <person name="Pal M."/>
            <person name="Swarnkar M.K."/>
            <person name="Kaushal K."/>
            <person name="Chhibber S."/>
            <person name="Singh A.K."/>
            <person name="Gulati A."/>
        </authorList>
    </citation>
    <scope>NUCLEOTIDE SEQUENCE [LARGE SCALE GENOMIC DNA]</scope>
    <source>
        <strain evidence="1 2">IHBB 10212</strain>
    </source>
</reference>
<gene>
    <name evidence="1" type="ORF">A0O34_13130</name>
</gene>
<dbReference type="Proteomes" id="UP000077824">
    <property type="component" value="Chromosome"/>
</dbReference>
<evidence type="ECO:0000313" key="2">
    <source>
        <dbReference type="Proteomes" id="UP000077824"/>
    </source>
</evidence>
<dbReference type="PANTHER" id="PTHR31021:SF1">
    <property type="entry name" value="CHROMOSOME UNDETERMINED SCAFFOLD_56, WHOLE GENOME SHOTGUN SEQUENCE"/>
    <property type="match status" value="1"/>
</dbReference>
<dbReference type="InterPro" id="IPR042425">
    <property type="entry name" value="APCDD1"/>
</dbReference>
<proteinExistence type="predicted"/>
<evidence type="ECO:0000313" key="1">
    <source>
        <dbReference type="EMBL" id="ANF51395.1"/>
    </source>
</evidence>
<keyword evidence="2" id="KW-1185">Reference proteome</keyword>
<dbReference type="GO" id="GO:0030178">
    <property type="term" value="P:negative regulation of Wnt signaling pathway"/>
    <property type="evidence" value="ECO:0007669"/>
    <property type="project" value="InterPro"/>
</dbReference>
<dbReference type="PANTHER" id="PTHR31021">
    <property type="entry name" value="ADENOMATOSIS POLYPOSIS COLI DOWN-REGULATED 1"/>
    <property type="match status" value="1"/>
</dbReference>
<dbReference type="RefSeq" id="WP_066755249.1">
    <property type="nucleotide sequence ID" value="NZ_CP015199.1"/>
</dbReference>
<dbReference type="OrthoDB" id="8246627at2"/>
<evidence type="ECO:0008006" key="3">
    <source>
        <dbReference type="Google" id="ProtNLM"/>
    </source>
</evidence>
<sequence>MDKRGFFVEEIKKEILGDWKSIAVEVRPSSFKNEDGTLKPFYLTREFSYLPEDKFQLEIINYADAFGEIPLVKMLIKGEVEWQGDHPVAEGAQKVDFTANESYEVTPLIQNFADVLNNLAKEGFNQWEVGKSQNIFKKKFIPFGLKEGDIFKEYDLIYLYEDMLFWGARNVDGRGFDTEENRPTNLQIPMVRK</sequence>
<protein>
    <recommendedName>
        <fullName evidence="3">APCDD1 domain-containing protein</fullName>
    </recommendedName>
</protein>
<organism evidence="1 2">
    <name type="scientific">Chryseobacterium glaciei</name>
    <dbReference type="NCBI Taxonomy" id="1685010"/>
    <lineage>
        <taxon>Bacteria</taxon>
        <taxon>Pseudomonadati</taxon>
        <taxon>Bacteroidota</taxon>
        <taxon>Flavobacteriia</taxon>
        <taxon>Flavobacteriales</taxon>
        <taxon>Weeksellaceae</taxon>
        <taxon>Chryseobacterium group</taxon>
        <taxon>Chryseobacterium</taxon>
    </lineage>
</organism>
<dbReference type="GO" id="GO:0017147">
    <property type="term" value="F:Wnt-protein binding"/>
    <property type="evidence" value="ECO:0007669"/>
    <property type="project" value="InterPro"/>
</dbReference>
<accession>A0A172XX58</accession>
<dbReference type="GO" id="GO:0005886">
    <property type="term" value="C:plasma membrane"/>
    <property type="evidence" value="ECO:0007669"/>
    <property type="project" value="InterPro"/>
</dbReference>
<dbReference type="AlphaFoldDB" id="A0A172XX58"/>
<dbReference type="STRING" id="1685010.A0O34_13130"/>
<name>A0A172XX58_9FLAO</name>
<dbReference type="EMBL" id="CP015199">
    <property type="protein sequence ID" value="ANF51395.1"/>
    <property type="molecule type" value="Genomic_DNA"/>
</dbReference>
<dbReference type="KEGG" id="chh:A0O34_13130"/>